<accession>A0ABZ1KJK3</accession>
<organism evidence="3 4">
    <name type="scientific">Streptomyces achromogenes</name>
    <dbReference type="NCBI Taxonomy" id="67255"/>
    <lineage>
        <taxon>Bacteria</taxon>
        <taxon>Bacillati</taxon>
        <taxon>Actinomycetota</taxon>
        <taxon>Actinomycetes</taxon>
        <taxon>Kitasatosporales</taxon>
        <taxon>Streptomycetaceae</taxon>
        <taxon>Streptomyces</taxon>
    </lineage>
</organism>
<evidence type="ECO:0000259" key="2">
    <source>
        <dbReference type="Pfam" id="PF13193"/>
    </source>
</evidence>
<dbReference type="InterPro" id="IPR000873">
    <property type="entry name" value="AMP-dep_synth/lig_dom"/>
</dbReference>
<evidence type="ECO:0000259" key="1">
    <source>
        <dbReference type="Pfam" id="PF00501"/>
    </source>
</evidence>
<dbReference type="Gene3D" id="3.40.50.12780">
    <property type="entry name" value="N-terminal domain of ligase-like"/>
    <property type="match status" value="1"/>
</dbReference>
<name>A0ABZ1KJK3_STRAH</name>
<protein>
    <submittedName>
        <fullName evidence="3">Acyl--CoA ligase</fullName>
    </submittedName>
</protein>
<dbReference type="PROSITE" id="PS00455">
    <property type="entry name" value="AMP_BINDING"/>
    <property type="match status" value="1"/>
</dbReference>
<dbReference type="Pfam" id="PF00501">
    <property type="entry name" value="AMP-binding"/>
    <property type="match status" value="1"/>
</dbReference>
<dbReference type="GO" id="GO:0016874">
    <property type="term" value="F:ligase activity"/>
    <property type="evidence" value="ECO:0007669"/>
    <property type="project" value="UniProtKB-KW"/>
</dbReference>
<dbReference type="InterPro" id="IPR020845">
    <property type="entry name" value="AMP-binding_CS"/>
</dbReference>
<feature type="domain" description="AMP-binding enzyme C-terminal" evidence="2">
    <location>
        <begin position="419"/>
        <end position="493"/>
    </location>
</feature>
<evidence type="ECO:0000313" key="4">
    <source>
        <dbReference type="Proteomes" id="UP001622557"/>
    </source>
</evidence>
<gene>
    <name evidence="3" type="ORF">OG350_06950</name>
</gene>
<dbReference type="SUPFAM" id="SSF56801">
    <property type="entry name" value="Acetyl-CoA synthetase-like"/>
    <property type="match status" value="1"/>
</dbReference>
<dbReference type="Proteomes" id="UP001622557">
    <property type="component" value="Chromosome"/>
</dbReference>
<dbReference type="PANTHER" id="PTHR43767:SF1">
    <property type="entry name" value="NONRIBOSOMAL PEPTIDE SYNTHASE PES1 (EUROFUNG)-RELATED"/>
    <property type="match status" value="1"/>
</dbReference>
<dbReference type="InterPro" id="IPR025110">
    <property type="entry name" value="AMP-bd_C"/>
</dbReference>
<sequence length="526" mass="56673">MTISQLVLSNAAVRGDRIAFKDDDRAVDHRQLERRTRSLAGRLGAEWLQPGDRAAILLGNRVEAMESYIAIARAGAVGVPLNSLLSDAELSYVLQDSECRVIITDRANAERLRRMVPGDRAPEVVVVGDARMPEGALSFESLADVEAPAPPPRDDLALDDVAWIFYSSGTTGRPKGVLSSQRSYLWSASASYLSVLGLSEADRVLLPIPLYHAFAYSLCVGVLQAGATAHIMTGFDPDGVAALLDTGSYTFLAGVPTMFHHLVTAARRRDAAPAGPPICIVAGAPSSSELRRSWEETFHVPLVDGYGATELCGVATLNWPAENRTDESCGLPLRGLDVRLTDPDTGAEVPPSGEGEMWFSGPSVMSGYHNLPEETATTLVDGWYRTGDLARTDRSGRLTVTGRIREIIIRGGENIYPAEIEHVIARIPSVADVAVAAKDHEELGQVPVAFVVAEGGAINVQAVFDACRTQLAAFKVPSEIRQVDVVPRSGSGKILRRQLWESPTRLLGTADASDFPNEHRRPEGRP</sequence>
<evidence type="ECO:0000313" key="3">
    <source>
        <dbReference type="EMBL" id="WTQ80067.1"/>
    </source>
</evidence>
<keyword evidence="4" id="KW-1185">Reference proteome</keyword>
<dbReference type="Pfam" id="PF13193">
    <property type="entry name" value="AMP-binding_C"/>
    <property type="match status" value="1"/>
</dbReference>
<dbReference type="GeneID" id="97280147"/>
<dbReference type="EMBL" id="CP108164">
    <property type="protein sequence ID" value="WTQ80067.1"/>
    <property type="molecule type" value="Genomic_DNA"/>
</dbReference>
<reference evidence="3 4" key="1">
    <citation type="submission" date="2022-10" db="EMBL/GenBank/DDBJ databases">
        <title>The complete genomes of actinobacterial strains from the NBC collection.</title>
        <authorList>
            <person name="Joergensen T.S."/>
            <person name="Alvarez Arevalo M."/>
            <person name="Sterndorff E.B."/>
            <person name="Faurdal D."/>
            <person name="Vuksanovic O."/>
            <person name="Mourched A.-S."/>
            <person name="Charusanti P."/>
            <person name="Shaw S."/>
            <person name="Blin K."/>
            <person name="Weber T."/>
        </authorList>
    </citation>
    <scope>NUCLEOTIDE SEQUENCE [LARGE SCALE GENOMIC DNA]</scope>
    <source>
        <strain evidence="3 4">NBC_00156</strain>
    </source>
</reference>
<dbReference type="Gene3D" id="3.30.300.30">
    <property type="match status" value="1"/>
</dbReference>
<keyword evidence="3" id="KW-0436">Ligase</keyword>
<dbReference type="InterPro" id="IPR050237">
    <property type="entry name" value="ATP-dep_AMP-bd_enzyme"/>
</dbReference>
<proteinExistence type="predicted"/>
<dbReference type="InterPro" id="IPR042099">
    <property type="entry name" value="ANL_N_sf"/>
</dbReference>
<dbReference type="RefSeq" id="WP_405446052.1">
    <property type="nucleotide sequence ID" value="NZ_CP108164.1"/>
</dbReference>
<dbReference type="InterPro" id="IPR045851">
    <property type="entry name" value="AMP-bd_C_sf"/>
</dbReference>
<dbReference type="PANTHER" id="PTHR43767">
    <property type="entry name" value="LONG-CHAIN-FATTY-ACID--COA LIGASE"/>
    <property type="match status" value="1"/>
</dbReference>
<feature type="domain" description="AMP-dependent synthetase/ligase" evidence="1">
    <location>
        <begin position="10"/>
        <end position="369"/>
    </location>
</feature>